<dbReference type="Proteomes" id="UP000053317">
    <property type="component" value="Unassembled WGS sequence"/>
</dbReference>
<evidence type="ECO:0000256" key="1">
    <source>
        <dbReference type="SAM" id="Coils"/>
    </source>
</evidence>
<name>A0A0G2FPQ0_PHACM</name>
<protein>
    <submittedName>
        <fullName evidence="2">Putative glutathione-dependent formaldehyde-activating</fullName>
    </submittedName>
</protein>
<reference evidence="2 3" key="1">
    <citation type="submission" date="2015-05" db="EMBL/GenBank/DDBJ databases">
        <title>Distinctive expansion of gene families associated with plant cell wall degradation and secondary metabolism in the genomes of grapevine trunk pathogens.</title>
        <authorList>
            <person name="Lawrence D.P."/>
            <person name="Travadon R."/>
            <person name="Rolshausen P.E."/>
            <person name="Baumgartner K."/>
        </authorList>
    </citation>
    <scope>NUCLEOTIDE SEQUENCE [LARGE SCALE GENOMIC DNA]</scope>
    <source>
        <strain evidence="2">UCRPC4</strain>
    </source>
</reference>
<dbReference type="AlphaFoldDB" id="A0A0G2FPQ0"/>
<dbReference type="EMBL" id="LCWF01000249">
    <property type="protein sequence ID" value="KKY13898.1"/>
    <property type="molecule type" value="Genomic_DNA"/>
</dbReference>
<keyword evidence="3" id="KW-1185">Reference proteome</keyword>
<sequence>MATTETFVPLKGHCTLLCTDYGDDFTWTTFVDAGTLDDQSKQTVKPDVHINTSTKMDWVDLTSEKERGIQVLEKDYKASQVWRKDALERFDVLKQRRKKAKEEEEESKSTGGA</sequence>
<proteinExistence type="predicted"/>
<evidence type="ECO:0000313" key="2">
    <source>
        <dbReference type="EMBL" id="KKY13898.1"/>
    </source>
</evidence>
<gene>
    <name evidence="2" type="ORF">UCRPC4_g06903</name>
</gene>
<feature type="coiled-coil region" evidence="1">
    <location>
        <begin position="83"/>
        <end position="110"/>
    </location>
</feature>
<evidence type="ECO:0000313" key="3">
    <source>
        <dbReference type="Proteomes" id="UP000053317"/>
    </source>
</evidence>
<dbReference type="OrthoDB" id="406544at2759"/>
<keyword evidence="1" id="KW-0175">Coiled coil</keyword>
<organism evidence="2 3">
    <name type="scientific">Phaeomoniella chlamydospora</name>
    <name type="common">Phaeoacremonium chlamydosporum</name>
    <dbReference type="NCBI Taxonomy" id="158046"/>
    <lineage>
        <taxon>Eukaryota</taxon>
        <taxon>Fungi</taxon>
        <taxon>Dikarya</taxon>
        <taxon>Ascomycota</taxon>
        <taxon>Pezizomycotina</taxon>
        <taxon>Eurotiomycetes</taxon>
        <taxon>Chaetothyriomycetidae</taxon>
        <taxon>Phaeomoniellales</taxon>
        <taxon>Phaeomoniellaceae</taxon>
        <taxon>Phaeomoniella</taxon>
    </lineage>
</organism>
<reference evidence="2 3" key="2">
    <citation type="submission" date="2015-05" db="EMBL/GenBank/DDBJ databases">
        <authorList>
            <person name="Morales-Cruz A."/>
            <person name="Amrine K.C."/>
            <person name="Cantu D."/>
        </authorList>
    </citation>
    <scope>NUCLEOTIDE SEQUENCE [LARGE SCALE GENOMIC DNA]</scope>
    <source>
        <strain evidence="2">UCRPC4</strain>
    </source>
</reference>
<accession>A0A0G2FPQ0</accession>
<comment type="caution">
    <text evidence="2">The sequence shown here is derived from an EMBL/GenBank/DDBJ whole genome shotgun (WGS) entry which is preliminary data.</text>
</comment>